<protein>
    <submittedName>
        <fullName evidence="8">CLPTM1 family protein</fullName>
    </submittedName>
</protein>
<feature type="transmembrane region" description="Helical" evidence="7">
    <location>
        <begin position="754"/>
        <end position="772"/>
    </location>
</feature>
<dbReference type="InterPro" id="IPR008429">
    <property type="entry name" value="CLPTM1"/>
</dbReference>
<keyword evidence="4 7" id="KW-1133">Transmembrane helix</keyword>
<name>A0AAD9DGT0_9STRA</name>
<evidence type="ECO:0000313" key="9">
    <source>
        <dbReference type="Proteomes" id="UP001224775"/>
    </source>
</evidence>
<comment type="similarity">
    <text evidence="2">Belongs to the CLPTM1 family.</text>
</comment>
<dbReference type="PANTHER" id="PTHR21347:SF0">
    <property type="entry name" value="LIPID SCRAMBLASE CLPTM1L"/>
    <property type="match status" value="1"/>
</dbReference>
<dbReference type="GO" id="GO:0012505">
    <property type="term" value="C:endomembrane system"/>
    <property type="evidence" value="ECO:0007669"/>
    <property type="project" value="TreeGrafter"/>
</dbReference>
<evidence type="ECO:0000256" key="1">
    <source>
        <dbReference type="ARBA" id="ARBA00004141"/>
    </source>
</evidence>
<evidence type="ECO:0000256" key="2">
    <source>
        <dbReference type="ARBA" id="ARBA00009310"/>
    </source>
</evidence>
<keyword evidence="9" id="KW-1185">Reference proteome</keyword>
<evidence type="ECO:0000256" key="4">
    <source>
        <dbReference type="ARBA" id="ARBA00022989"/>
    </source>
</evidence>
<keyword evidence="5 7" id="KW-0472">Membrane</keyword>
<feature type="compositionally biased region" description="Basic and acidic residues" evidence="6">
    <location>
        <begin position="818"/>
        <end position="830"/>
    </location>
</feature>
<feature type="transmembrane region" description="Helical" evidence="7">
    <location>
        <begin position="21"/>
        <end position="40"/>
    </location>
</feature>
<dbReference type="GO" id="GO:0016020">
    <property type="term" value="C:membrane"/>
    <property type="evidence" value="ECO:0007669"/>
    <property type="project" value="UniProtKB-SubCell"/>
</dbReference>
<feature type="transmembrane region" description="Helical" evidence="7">
    <location>
        <begin position="539"/>
        <end position="560"/>
    </location>
</feature>
<proteinExistence type="inferred from homology"/>
<feature type="transmembrane region" description="Helical" evidence="7">
    <location>
        <begin position="714"/>
        <end position="734"/>
    </location>
</feature>
<comment type="caution">
    <text evidence="8">The sequence shown here is derived from an EMBL/GenBank/DDBJ whole genome shotgun (WGS) entry which is preliminary data.</text>
</comment>
<evidence type="ECO:0000256" key="3">
    <source>
        <dbReference type="ARBA" id="ARBA00022692"/>
    </source>
</evidence>
<dbReference type="Proteomes" id="UP001224775">
    <property type="component" value="Unassembled WGS sequence"/>
</dbReference>
<accession>A0AAD9DGT0</accession>
<feature type="transmembrane region" description="Helical" evidence="7">
    <location>
        <begin position="580"/>
        <end position="596"/>
    </location>
</feature>
<dbReference type="EMBL" id="JATAAI010000004">
    <property type="protein sequence ID" value="KAK1746652.1"/>
    <property type="molecule type" value="Genomic_DNA"/>
</dbReference>
<feature type="region of interest" description="Disordered" evidence="6">
    <location>
        <begin position="246"/>
        <end position="270"/>
    </location>
</feature>
<evidence type="ECO:0000256" key="5">
    <source>
        <dbReference type="ARBA" id="ARBA00023136"/>
    </source>
</evidence>
<keyword evidence="3 7" id="KW-0812">Transmembrane</keyword>
<comment type="subcellular location">
    <subcellularLocation>
        <location evidence="1">Membrane</location>
        <topology evidence="1">Multi-pass membrane protein</topology>
    </subcellularLocation>
</comment>
<dbReference type="PANTHER" id="PTHR21347">
    <property type="entry name" value="CLEFT LIP AND PALATE ASSOCIATED TRANSMEMBRANE PROTEIN-RELATED"/>
    <property type="match status" value="1"/>
</dbReference>
<dbReference type="Pfam" id="PF05602">
    <property type="entry name" value="CLPTM1"/>
    <property type="match status" value="1"/>
</dbReference>
<sequence>MAAPSSNAAAAAKKKSFLQNIFSLSTLSSAAALFYVYFAFSNLLNLMYPLRNIPLDVLSSIPNERKVFPFWDWKQKSAKQAELGLRVYLSAEPNFSLDFFAENDDFIADEEDPRDDAAATPKTINNGNSFLLWSEDDALKATTSFPSRSFVLVSGDESSPRTCEGGTNNVDEQMCTSAQQTSQDFAHQWLEDSIKHEKQLQSDGGGIMAAMNSAGGGIESTSVLLTVYTSLTKTAKRLVDNVVQSISGGSSTDTTEDSKQSAQKDETEPKSIIRINQNNPVWQSIMSNGTAYVHVLLVRQTPAFISSSLDPRTAATRVQQLHSQHNVLFGRVSMMKRDLPLHVPSPKRLLYRDILFAIKKFGLCKVWDDGSCSSMVAPWNIGYHQPQEQADYQLAQQHKKEGVAYPYWKPEVRIHLIQEEEGYPIEYANNVGFEVIRLARGDGQHSSGYAYLPSVHVDEIGLTSDKYIPLNETVTALPLRIGFHGGMETGKDTQSQEGITPARYRLLNHLSAALESQAEMGFEQSDIDDLRRLIAETNVVLLAITILASVLHLLFEFLTFKNDVDFWKSNTDLTGLSVRALWLDWMSQVVILLYLIEMDSSLLMTIPTGVGMVIALWKCQRGAGLKFVKFSAGEREKKAWYQSVFCVFGYELRATRLRAAADNTSESGSNENDLAALTEEMDQIATSVLGKYFLLPLVTTYAIYSLMKENHSGWYSWFITTASSFVYAIGFVLMTPQLFLNYKLKSVAHLPWRVLGYRFVNTFIDDLFAFIIRMPTMARMSCFRDDVVFFVYLWQRYLYPVDTSRPVEGGGVAETDAVQEKEKGTKQKQS</sequence>
<feature type="region of interest" description="Disordered" evidence="6">
    <location>
        <begin position="808"/>
        <end position="830"/>
    </location>
</feature>
<feature type="compositionally biased region" description="Basic and acidic residues" evidence="6">
    <location>
        <begin position="256"/>
        <end position="270"/>
    </location>
</feature>
<evidence type="ECO:0000256" key="7">
    <source>
        <dbReference type="SAM" id="Phobius"/>
    </source>
</evidence>
<reference evidence="8" key="1">
    <citation type="submission" date="2023-06" db="EMBL/GenBank/DDBJ databases">
        <title>Survivors Of The Sea: Transcriptome response of Skeletonema marinoi to long-term dormancy.</title>
        <authorList>
            <person name="Pinder M.I.M."/>
            <person name="Kourtchenko O."/>
            <person name="Robertson E.K."/>
            <person name="Larsson T."/>
            <person name="Maumus F."/>
            <person name="Osuna-Cruz C.M."/>
            <person name="Vancaester E."/>
            <person name="Stenow R."/>
            <person name="Vandepoele K."/>
            <person name="Ploug H."/>
            <person name="Bruchert V."/>
            <person name="Godhe A."/>
            <person name="Topel M."/>
        </authorList>
    </citation>
    <scope>NUCLEOTIDE SEQUENCE</scope>
    <source>
        <strain evidence="8">R05AC</strain>
    </source>
</reference>
<gene>
    <name evidence="8" type="ORF">QTG54_003259</name>
</gene>
<evidence type="ECO:0000256" key="6">
    <source>
        <dbReference type="SAM" id="MobiDB-lite"/>
    </source>
</evidence>
<dbReference type="AlphaFoldDB" id="A0AAD9DGT0"/>
<organism evidence="8 9">
    <name type="scientific">Skeletonema marinoi</name>
    <dbReference type="NCBI Taxonomy" id="267567"/>
    <lineage>
        <taxon>Eukaryota</taxon>
        <taxon>Sar</taxon>
        <taxon>Stramenopiles</taxon>
        <taxon>Ochrophyta</taxon>
        <taxon>Bacillariophyta</taxon>
        <taxon>Coscinodiscophyceae</taxon>
        <taxon>Thalassiosirophycidae</taxon>
        <taxon>Thalassiosirales</taxon>
        <taxon>Skeletonemataceae</taxon>
        <taxon>Skeletonema</taxon>
        <taxon>Skeletonema marinoi-dohrnii complex</taxon>
    </lineage>
</organism>
<evidence type="ECO:0000313" key="8">
    <source>
        <dbReference type="EMBL" id="KAK1746652.1"/>
    </source>
</evidence>